<feature type="domain" description="Cwf19-like protein C-terminal" evidence="1">
    <location>
        <begin position="14"/>
        <end position="60"/>
    </location>
</feature>
<dbReference type="Pfam" id="PF04676">
    <property type="entry name" value="CwfJ_C_2"/>
    <property type="match status" value="1"/>
</dbReference>
<reference evidence="2 3" key="2">
    <citation type="submission" date="2018-11" db="EMBL/GenBank/DDBJ databases">
        <authorList>
            <consortium name="Pathogen Informatics"/>
        </authorList>
    </citation>
    <scope>NUCLEOTIDE SEQUENCE [LARGE SCALE GENOMIC DNA]</scope>
</reference>
<protein>
    <submittedName>
        <fullName evidence="4">CwfJ_C_2 domain-containing protein</fullName>
    </submittedName>
</protein>
<reference evidence="4" key="1">
    <citation type="submission" date="2016-06" db="UniProtKB">
        <authorList>
            <consortium name="WormBaseParasite"/>
        </authorList>
    </citation>
    <scope>IDENTIFICATION</scope>
</reference>
<evidence type="ECO:0000313" key="3">
    <source>
        <dbReference type="Proteomes" id="UP000271098"/>
    </source>
</evidence>
<proteinExistence type="predicted"/>
<evidence type="ECO:0000313" key="2">
    <source>
        <dbReference type="EMBL" id="VDK77531.1"/>
    </source>
</evidence>
<dbReference type="WBParaSite" id="GPUH_0000980201-mRNA-1">
    <property type="protein sequence ID" value="GPUH_0000980201-mRNA-1"/>
    <property type="gene ID" value="GPUH_0000980201"/>
</dbReference>
<evidence type="ECO:0000259" key="1">
    <source>
        <dbReference type="Pfam" id="PF04676"/>
    </source>
</evidence>
<dbReference type="OrthoDB" id="2113965at2759"/>
<dbReference type="EMBL" id="UYRT01033822">
    <property type="protein sequence ID" value="VDK77531.1"/>
    <property type="molecule type" value="Genomic_DNA"/>
</dbReference>
<sequence>MASWKSKGGRRLIEQILQEIIGGMLDLDHRLWRTNEYVPADQQRENTAKLKRLWEPFDWTKQTANEE</sequence>
<keyword evidence="3" id="KW-1185">Reference proteome</keyword>
<gene>
    <name evidence="2" type="ORF">GPUH_LOCUS9792</name>
</gene>
<dbReference type="InterPro" id="IPR006767">
    <property type="entry name" value="Cwf19-like_C_dom-2"/>
</dbReference>
<dbReference type="Proteomes" id="UP000271098">
    <property type="component" value="Unassembled WGS sequence"/>
</dbReference>
<organism evidence="4">
    <name type="scientific">Gongylonema pulchrum</name>
    <dbReference type="NCBI Taxonomy" id="637853"/>
    <lineage>
        <taxon>Eukaryota</taxon>
        <taxon>Metazoa</taxon>
        <taxon>Ecdysozoa</taxon>
        <taxon>Nematoda</taxon>
        <taxon>Chromadorea</taxon>
        <taxon>Rhabditida</taxon>
        <taxon>Spirurina</taxon>
        <taxon>Spiruromorpha</taxon>
        <taxon>Spiruroidea</taxon>
        <taxon>Gongylonematidae</taxon>
        <taxon>Gongylonema</taxon>
    </lineage>
</organism>
<evidence type="ECO:0000313" key="4">
    <source>
        <dbReference type="WBParaSite" id="GPUH_0000980201-mRNA-1"/>
    </source>
</evidence>
<dbReference type="AlphaFoldDB" id="A0A183DM50"/>
<name>A0A183DM50_9BILA</name>
<accession>A0A183DM50</accession>